<keyword evidence="5" id="KW-0449">Lipoprotein</keyword>
<keyword evidence="2 6" id="KW-0732">Signal</keyword>
<dbReference type="Gene3D" id="3.40.190.10">
    <property type="entry name" value="Periplasmic binding protein-like II"/>
    <property type="match status" value="2"/>
</dbReference>
<keyword evidence="1" id="KW-1003">Cell membrane</keyword>
<evidence type="ECO:0000256" key="6">
    <source>
        <dbReference type="SAM" id="SignalP"/>
    </source>
</evidence>
<gene>
    <name evidence="7" type="ORF">Gocc_1616</name>
</gene>
<feature type="chain" id="PRO_5038467655" evidence="6">
    <location>
        <begin position="35"/>
        <end position="440"/>
    </location>
</feature>
<dbReference type="Pfam" id="PF01547">
    <property type="entry name" value="SBP_bac_1"/>
    <property type="match status" value="1"/>
</dbReference>
<protein>
    <submittedName>
        <fullName evidence="7">Bacterial extracellular solute-binding protein</fullName>
    </submittedName>
</protein>
<feature type="signal peptide" evidence="6">
    <location>
        <begin position="1"/>
        <end position="34"/>
    </location>
</feature>
<proteinExistence type="predicted"/>
<name>A0A7M2YZ17_9ACTN</name>
<evidence type="ECO:0000256" key="3">
    <source>
        <dbReference type="ARBA" id="ARBA00023136"/>
    </source>
</evidence>
<evidence type="ECO:0000256" key="2">
    <source>
        <dbReference type="ARBA" id="ARBA00022729"/>
    </source>
</evidence>
<keyword evidence="4" id="KW-0564">Palmitate</keyword>
<evidence type="ECO:0000256" key="1">
    <source>
        <dbReference type="ARBA" id="ARBA00022475"/>
    </source>
</evidence>
<keyword evidence="3" id="KW-0472">Membrane</keyword>
<dbReference type="RefSeq" id="WP_114796027.1">
    <property type="nucleotide sequence ID" value="NZ_QQZY01000003.1"/>
</dbReference>
<dbReference type="EMBL" id="QQZY01000003">
    <property type="protein sequence ID" value="RDI74727.1"/>
    <property type="molecule type" value="Genomic_DNA"/>
</dbReference>
<dbReference type="OrthoDB" id="358201at2"/>
<evidence type="ECO:0000313" key="7">
    <source>
        <dbReference type="EMBL" id="RDI74727.1"/>
    </source>
</evidence>
<dbReference type="PANTHER" id="PTHR43649:SF33">
    <property type="entry name" value="POLYGALACTURONAN_RHAMNOGALACTURONAN-BINDING PROTEIN YTCQ"/>
    <property type="match status" value="1"/>
</dbReference>
<organism evidence="7 8">
    <name type="scientific">Gaiella occulta</name>
    <dbReference type="NCBI Taxonomy" id="1002870"/>
    <lineage>
        <taxon>Bacteria</taxon>
        <taxon>Bacillati</taxon>
        <taxon>Actinomycetota</taxon>
        <taxon>Thermoleophilia</taxon>
        <taxon>Gaiellales</taxon>
        <taxon>Gaiellaceae</taxon>
        <taxon>Gaiella</taxon>
    </lineage>
</organism>
<dbReference type="AlphaFoldDB" id="A0A7M2YZ17"/>
<dbReference type="InterPro" id="IPR050490">
    <property type="entry name" value="Bact_solute-bd_prot1"/>
</dbReference>
<dbReference type="SUPFAM" id="SSF53850">
    <property type="entry name" value="Periplasmic binding protein-like II"/>
    <property type="match status" value="1"/>
</dbReference>
<dbReference type="InterPro" id="IPR006059">
    <property type="entry name" value="SBP"/>
</dbReference>
<reference evidence="8" key="2">
    <citation type="journal article" date="2019" name="MicrobiologyOpen">
        <title>High-quality draft genome sequence of Gaiella occulta isolated from a 150 meter deep mineral water borehole and comparison with the genome sequences of other deep-branching lineages of the phylum Actinobacteria.</title>
        <authorList>
            <person name="Severino R."/>
            <person name="Froufe H.J.C."/>
            <person name="Barroso C."/>
            <person name="Albuquerque L."/>
            <person name="Lobo-da-Cunha A."/>
            <person name="da Costa M.S."/>
            <person name="Egas C."/>
        </authorList>
    </citation>
    <scope>NUCLEOTIDE SEQUENCE [LARGE SCALE GENOMIC DNA]</scope>
    <source>
        <strain evidence="8">F2-233</strain>
    </source>
</reference>
<evidence type="ECO:0000256" key="4">
    <source>
        <dbReference type="ARBA" id="ARBA00023139"/>
    </source>
</evidence>
<sequence length="440" mass="45694">MTRSRTSGSRARASLAFMAMLVVALAVLAGQATGARSATTLVVQDGEGGNVARIAALKQLDRLFEKANPGVTIKHISKSYSDLVKTDALQLSGSNPPDVTHVNQGLGDLGQLVKAKLLTPLDGYAAKWGWGKRQSAALLTIDGRATPKGQIGSGSLYGISTTGDWVGVFYNKAKLKALGIGVPRTLAEFETALAAAKTAGETPIAFGNLDKWPGIHEFQSVLMAVAPAAQVGSTIFGKKGSKWSTAAVLKAAGTVQKWAQAGYYSDGFSGLGYDDATKKFQQGGAVFTITGTWKTGDMASSLKDNVGLMLLPSARAGKTPGALASGGLAWAIPAKAKNKELSAKYIDFITSPAAAKVIQAAGDVPAIVVTAKPGSGVRGDAITGWAKLSKTNAMAGYMDWATPTFYDTITAAIQELMAGKLTPASFAKKLDGDYLKFHST</sequence>
<evidence type="ECO:0000256" key="5">
    <source>
        <dbReference type="ARBA" id="ARBA00023288"/>
    </source>
</evidence>
<dbReference type="PANTHER" id="PTHR43649">
    <property type="entry name" value="ARABINOSE-BINDING PROTEIN-RELATED"/>
    <property type="match status" value="1"/>
</dbReference>
<accession>A0A7M2YZ17</accession>
<evidence type="ECO:0000313" key="8">
    <source>
        <dbReference type="Proteomes" id="UP000254134"/>
    </source>
</evidence>
<reference evidence="7 8" key="1">
    <citation type="submission" date="2018-07" db="EMBL/GenBank/DDBJ databases">
        <title>High-quality-draft genome sequence of Gaiella occulta.</title>
        <authorList>
            <person name="Severino R."/>
            <person name="Froufe H.J.C."/>
            <person name="Rainey F.A."/>
            <person name="Barroso C."/>
            <person name="Albuquerque L."/>
            <person name="Lobo-Da-Cunha A."/>
            <person name="Da Costa M.S."/>
            <person name="Egas C."/>
        </authorList>
    </citation>
    <scope>NUCLEOTIDE SEQUENCE [LARGE SCALE GENOMIC DNA]</scope>
    <source>
        <strain evidence="7 8">F2-233</strain>
    </source>
</reference>
<comment type="caution">
    <text evidence="7">The sequence shown here is derived from an EMBL/GenBank/DDBJ whole genome shotgun (WGS) entry which is preliminary data.</text>
</comment>
<keyword evidence="8" id="KW-1185">Reference proteome</keyword>
<dbReference type="Proteomes" id="UP000254134">
    <property type="component" value="Unassembled WGS sequence"/>
</dbReference>